<dbReference type="KEGG" id="saca:FFV09_17225"/>
<keyword evidence="3" id="KW-1185">Reference proteome</keyword>
<dbReference type="Proteomes" id="UP000316968">
    <property type="component" value="Chromosome"/>
</dbReference>
<protein>
    <submittedName>
        <fullName evidence="2">Uncharacterized protein</fullName>
    </submittedName>
</protein>
<evidence type="ECO:0000313" key="3">
    <source>
        <dbReference type="Proteomes" id="UP000316968"/>
    </source>
</evidence>
<organism evidence="2 3">
    <name type="scientific">Saccharibacillus brassicae</name>
    <dbReference type="NCBI Taxonomy" id="2583377"/>
    <lineage>
        <taxon>Bacteria</taxon>
        <taxon>Bacillati</taxon>
        <taxon>Bacillota</taxon>
        <taxon>Bacilli</taxon>
        <taxon>Bacillales</taxon>
        <taxon>Paenibacillaceae</taxon>
        <taxon>Saccharibacillus</taxon>
    </lineage>
</organism>
<keyword evidence="1" id="KW-0472">Membrane</keyword>
<keyword evidence="1" id="KW-1133">Transmembrane helix</keyword>
<dbReference type="AlphaFoldDB" id="A0A4Y6V1S8"/>
<gene>
    <name evidence="2" type="ORF">FFV09_17225</name>
</gene>
<evidence type="ECO:0000256" key="1">
    <source>
        <dbReference type="SAM" id="Phobius"/>
    </source>
</evidence>
<dbReference type="EMBL" id="CP041217">
    <property type="protein sequence ID" value="QDH22427.1"/>
    <property type="molecule type" value="Genomic_DNA"/>
</dbReference>
<feature type="transmembrane region" description="Helical" evidence="1">
    <location>
        <begin position="35"/>
        <end position="58"/>
    </location>
</feature>
<evidence type="ECO:0000313" key="2">
    <source>
        <dbReference type="EMBL" id="QDH22427.1"/>
    </source>
</evidence>
<sequence>MKKFVTSKAVWIPFVLVLVLGLVQNYNSGASPVSVLTSSLVAAVIAGVVIGGVIYLMFELSGMRRGRK</sequence>
<keyword evidence="1" id="KW-0812">Transmembrane</keyword>
<dbReference type="RefSeq" id="WP_141448969.1">
    <property type="nucleotide sequence ID" value="NZ_CP041217.1"/>
</dbReference>
<name>A0A4Y6V1S8_SACBS</name>
<reference evidence="2 3" key="1">
    <citation type="submission" date="2019-06" db="EMBL/GenBank/DDBJ databases">
        <title>Saccharibacillus brassicae sp. nov., an endophytic bacterium isolated from Chinese cabbage seeds (Brassica pekinensis).</title>
        <authorList>
            <person name="Jiang L."/>
            <person name="Lee J."/>
            <person name="Kim S.W."/>
        </authorList>
    </citation>
    <scope>NUCLEOTIDE SEQUENCE [LARGE SCALE GENOMIC DNA]</scope>
    <source>
        <strain evidence="3">KCTC 43072 / ATSA2</strain>
    </source>
</reference>
<accession>A0A4Y6V1S8</accession>
<proteinExistence type="predicted"/>